<feature type="transmembrane region" description="Helical" evidence="10">
    <location>
        <begin position="148"/>
        <end position="181"/>
    </location>
</feature>
<evidence type="ECO:0000256" key="2">
    <source>
        <dbReference type="ARBA" id="ARBA00022448"/>
    </source>
</evidence>
<evidence type="ECO:0000256" key="5">
    <source>
        <dbReference type="ARBA" id="ARBA00022692"/>
    </source>
</evidence>
<feature type="transmembrane region" description="Helical" evidence="10">
    <location>
        <begin position="69"/>
        <end position="96"/>
    </location>
</feature>
<evidence type="ECO:0000256" key="1">
    <source>
        <dbReference type="ARBA" id="ARBA00004651"/>
    </source>
</evidence>
<evidence type="ECO:0000256" key="10">
    <source>
        <dbReference type="SAM" id="Phobius"/>
    </source>
</evidence>
<comment type="subcellular location">
    <subcellularLocation>
        <location evidence="1">Cell membrane</location>
        <topology evidence="1">Multi-pass membrane protein</topology>
    </subcellularLocation>
</comment>
<dbReference type="PANTHER" id="PTHR11795:SF371">
    <property type="entry name" value="HIGH-AFFINITY BRANCHED-CHAIN AMINO ACID TRANSPORT SYSTEM PERMEASE PROTEIN LIVH"/>
    <property type="match status" value="1"/>
</dbReference>
<protein>
    <submittedName>
        <fullName evidence="11">ABC transporter permease</fullName>
    </submittedName>
</protein>
<dbReference type="Proteomes" id="UP000061630">
    <property type="component" value="Chromosome"/>
</dbReference>
<organism evidence="11 12">
    <name type="scientific">Thermus parvatiensis</name>
    <dbReference type="NCBI Taxonomy" id="456163"/>
    <lineage>
        <taxon>Bacteria</taxon>
        <taxon>Thermotogati</taxon>
        <taxon>Deinococcota</taxon>
        <taxon>Deinococci</taxon>
        <taxon>Thermales</taxon>
        <taxon>Thermaceae</taxon>
        <taxon>Thermus</taxon>
    </lineage>
</organism>
<accession>A0A0X8D6T5</accession>
<dbReference type="GO" id="GO:0005886">
    <property type="term" value="C:plasma membrane"/>
    <property type="evidence" value="ECO:0007669"/>
    <property type="project" value="UniProtKB-SubCell"/>
</dbReference>
<dbReference type="AlphaFoldDB" id="A0A0X8D6T5"/>
<keyword evidence="5 10" id="KW-0812">Transmembrane</keyword>
<feature type="transmembrane region" description="Helical" evidence="10">
    <location>
        <begin position="291"/>
        <end position="308"/>
    </location>
</feature>
<dbReference type="GO" id="GO:1903806">
    <property type="term" value="P:L-isoleucine import across plasma membrane"/>
    <property type="evidence" value="ECO:0007669"/>
    <property type="project" value="TreeGrafter"/>
</dbReference>
<dbReference type="KEGG" id="tpar:AV541_04085"/>
<evidence type="ECO:0000256" key="3">
    <source>
        <dbReference type="ARBA" id="ARBA00022475"/>
    </source>
</evidence>
<dbReference type="GO" id="GO:0015190">
    <property type="term" value="F:L-leucine transmembrane transporter activity"/>
    <property type="evidence" value="ECO:0007669"/>
    <property type="project" value="TreeGrafter"/>
</dbReference>
<dbReference type="GO" id="GO:0042941">
    <property type="term" value="P:D-alanine transmembrane transport"/>
    <property type="evidence" value="ECO:0007669"/>
    <property type="project" value="TreeGrafter"/>
</dbReference>
<comment type="similarity">
    <text evidence="9">Belongs to the binding-protein-dependent transport system permease family. LivHM subfamily.</text>
</comment>
<keyword evidence="6" id="KW-0029">Amino-acid transport</keyword>
<dbReference type="CDD" id="cd06582">
    <property type="entry name" value="TM_PBP1_LivH_like"/>
    <property type="match status" value="1"/>
</dbReference>
<keyword evidence="3" id="KW-1003">Cell membrane</keyword>
<proteinExistence type="inferred from homology"/>
<evidence type="ECO:0000256" key="8">
    <source>
        <dbReference type="ARBA" id="ARBA00023136"/>
    </source>
</evidence>
<feature type="transmembrane region" description="Helical" evidence="10">
    <location>
        <begin position="12"/>
        <end position="35"/>
    </location>
</feature>
<dbReference type="GO" id="GO:0005304">
    <property type="term" value="F:L-valine transmembrane transporter activity"/>
    <property type="evidence" value="ECO:0007669"/>
    <property type="project" value="TreeGrafter"/>
</dbReference>
<feature type="transmembrane region" description="Helical" evidence="10">
    <location>
        <begin position="47"/>
        <end position="63"/>
    </location>
</feature>
<feature type="transmembrane region" description="Helical" evidence="10">
    <location>
        <begin position="248"/>
        <end position="270"/>
    </location>
</feature>
<dbReference type="GO" id="GO:0015188">
    <property type="term" value="F:L-isoleucine transmembrane transporter activity"/>
    <property type="evidence" value="ECO:0007669"/>
    <property type="project" value="TreeGrafter"/>
</dbReference>
<evidence type="ECO:0000256" key="4">
    <source>
        <dbReference type="ARBA" id="ARBA00022519"/>
    </source>
</evidence>
<keyword evidence="8 10" id="KW-0472">Membrane</keyword>
<evidence type="ECO:0000256" key="7">
    <source>
        <dbReference type="ARBA" id="ARBA00022989"/>
    </source>
</evidence>
<name>A0A0X8D6T5_9DEIN</name>
<evidence type="ECO:0000256" key="9">
    <source>
        <dbReference type="ARBA" id="ARBA00037998"/>
    </source>
</evidence>
<evidence type="ECO:0000256" key="6">
    <source>
        <dbReference type="ARBA" id="ARBA00022970"/>
    </source>
</evidence>
<dbReference type="RefSeq" id="WP_060384300.1">
    <property type="nucleotide sequence ID" value="NZ_CP014141.1"/>
</dbReference>
<dbReference type="PANTHER" id="PTHR11795">
    <property type="entry name" value="BRANCHED-CHAIN AMINO ACID TRANSPORT SYSTEM PERMEASE PROTEIN LIVH"/>
    <property type="match status" value="1"/>
</dbReference>
<keyword evidence="4" id="KW-0997">Cell inner membrane</keyword>
<feature type="transmembrane region" description="Helical" evidence="10">
    <location>
        <begin position="215"/>
        <end position="236"/>
    </location>
</feature>
<dbReference type="EMBL" id="CP014141">
    <property type="protein sequence ID" value="AMA75400.1"/>
    <property type="molecule type" value="Genomic_DNA"/>
</dbReference>
<dbReference type="InterPro" id="IPR052157">
    <property type="entry name" value="BCAA_transport_permease"/>
</dbReference>
<evidence type="ECO:0000313" key="11">
    <source>
        <dbReference type="EMBL" id="AMA75400.1"/>
    </source>
</evidence>
<keyword evidence="7 10" id="KW-1133">Transmembrane helix</keyword>
<keyword evidence="2" id="KW-0813">Transport</keyword>
<reference evidence="11 12" key="1">
    <citation type="submission" date="2016-01" db="EMBL/GenBank/DDBJ databases">
        <title>Genome sequence of Thermus parvatiensis, a thermophile isolated from a hot water spring.</title>
        <authorList>
            <person name="Tripathi C."/>
            <person name="Lal R."/>
        </authorList>
    </citation>
    <scope>NUCLEOTIDE SEQUENCE [LARGE SCALE GENOMIC DNA]</scope>
    <source>
        <strain evidence="11 12">RL</strain>
    </source>
</reference>
<sequence>MLEQILVLLPQVLFDGFILGFIYAMIALGYTMVYGVLELINFAHSEIFMIGAVAGVEVFRYLAPLIPNGYLLLAVAVVVGAAVAGLTAILVERMAYRPLRRRGTTNRLVPLVTAIGVSFFLQDLVRLIEGLWHNEFFLRMRTIEDLEGAFTLFGGAIFIQTKSVIVIVVSVLMLWGLTYLVNRTKLGMAIRAVAQDLSTASLMGINPDQIISRTFLIGGALGGVAGVLFALIYTTINPYVGFLPGIKAFTAAVLGGIGNIPGAMLGGLVLGQLENFFGTYLPILTAGNFGTEYKDVVAFLILIFILLFRPQGLLGQMVKEKV</sequence>
<dbReference type="InterPro" id="IPR001851">
    <property type="entry name" value="ABC_transp_permease"/>
</dbReference>
<dbReference type="Pfam" id="PF02653">
    <property type="entry name" value="BPD_transp_2"/>
    <property type="match status" value="1"/>
</dbReference>
<feature type="transmembrane region" description="Helical" evidence="10">
    <location>
        <begin position="108"/>
        <end position="128"/>
    </location>
</feature>
<gene>
    <name evidence="11" type="ORF">AV541_04085</name>
</gene>
<dbReference type="GO" id="GO:0015808">
    <property type="term" value="P:L-alanine transport"/>
    <property type="evidence" value="ECO:0007669"/>
    <property type="project" value="TreeGrafter"/>
</dbReference>
<evidence type="ECO:0000313" key="12">
    <source>
        <dbReference type="Proteomes" id="UP000061630"/>
    </source>
</evidence>
<dbReference type="GO" id="GO:0015192">
    <property type="term" value="F:L-phenylalanine transmembrane transporter activity"/>
    <property type="evidence" value="ECO:0007669"/>
    <property type="project" value="TreeGrafter"/>
</dbReference>